<name>A0A4Q9FJS6_9FLAO</name>
<evidence type="ECO:0000256" key="1">
    <source>
        <dbReference type="SAM" id="Phobius"/>
    </source>
</evidence>
<dbReference type="InterPro" id="IPR024930">
    <property type="entry name" value="Skp_dom_sf"/>
</dbReference>
<dbReference type="OrthoDB" id="677272at2"/>
<comment type="caution">
    <text evidence="2">The sequence shown here is derived from an EMBL/GenBank/DDBJ whole genome shotgun (WGS) entry which is preliminary data.</text>
</comment>
<gene>
    <name evidence="2" type="ORF">EYD46_17470</name>
</gene>
<dbReference type="GO" id="GO:0051082">
    <property type="term" value="F:unfolded protein binding"/>
    <property type="evidence" value="ECO:0007669"/>
    <property type="project" value="InterPro"/>
</dbReference>
<dbReference type="RefSeq" id="WP_130938467.1">
    <property type="nucleotide sequence ID" value="NZ_BMEE01000001.1"/>
</dbReference>
<dbReference type="Pfam" id="PF03938">
    <property type="entry name" value="OmpH"/>
    <property type="match status" value="1"/>
</dbReference>
<keyword evidence="1" id="KW-0472">Membrane</keyword>
<dbReference type="InterPro" id="IPR005632">
    <property type="entry name" value="Chaperone_Skp"/>
</dbReference>
<dbReference type="Gene3D" id="3.30.910.20">
    <property type="entry name" value="Skp domain"/>
    <property type="match status" value="1"/>
</dbReference>
<accession>A0A4Q9FJS6</accession>
<dbReference type="SMART" id="SM00935">
    <property type="entry name" value="OmpH"/>
    <property type="match status" value="1"/>
</dbReference>
<keyword evidence="3" id="KW-1185">Reference proteome</keyword>
<dbReference type="EMBL" id="SIRS01000009">
    <property type="protein sequence ID" value="TBN11957.1"/>
    <property type="molecule type" value="Genomic_DNA"/>
</dbReference>
<evidence type="ECO:0000313" key="2">
    <source>
        <dbReference type="EMBL" id="TBN11957.1"/>
    </source>
</evidence>
<evidence type="ECO:0000313" key="3">
    <source>
        <dbReference type="Proteomes" id="UP000292372"/>
    </source>
</evidence>
<dbReference type="AlphaFoldDB" id="A0A4Q9FJS6"/>
<dbReference type="SUPFAM" id="SSF111384">
    <property type="entry name" value="OmpH-like"/>
    <property type="match status" value="1"/>
</dbReference>
<proteinExistence type="predicted"/>
<dbReference type="Proteomes" id="UP000292372">
    <property type="component" value="Unassembled WGS sequence"/>
</dbReference>
<keyword evidence="1" id="KW-1133">Transmembrane helix</keyword>
<protein>
    <submittedName>
        <fullName evidence="2">OmpH family outer membrane protein</fullName>
    </submittedName>
</protein>
<sequence>MINTKRLPVLNFILLLAVISILIVNYIKPKQHNKLVYIDNIQLFNGFNMVKDIKALEEPKIKKQTRILDSLYTIYNAKSNKEKNQVYTKQLQQQIATKSKQLQELKDIYSRNLNTNVWKRLNEYIEIFATQNGYNIVLGTNGSGNVMYAKTSINITNEILEFSNKKYEGK</sequence>
<organism evidence="2 3">
    <name type="scientific">Hyunsoonleella pacifica</name>
    <dbReference type="NCBI Taxonomy" id="1080224"/>
    <lineage>
        <taxon>Bacteria</taxon>
        <taxon>Pseudomonadati</taxon>
        <taxon>Bacteroidota</taxon>
        <taxon>Flavobacteriia</taxon>
        <taxon>Flavobacteriales</taxon>
        <taxon>Flavobacteriaceae</taxon>
    </lineage>
</organism>
<feature type="transmembrane region" description="Helical" evidence="1">
    <location>
        <begin position="7"/>
        <end position="27"/>
    </location>
</feature>
<keyword evidence="1" id="KW-0812">Transmembrane</keyword>
<reference evidence="2 3" key="1">
    <citation type="journal article" date="2015" name="Int. J. Syst. Evol. Microbiol.">
        <title>Hyunsoonleella pacifica sp. nov., isolated from seawater of South Pacific Gyre.</title>
        <authorList>
            <person name="Gao X."/>
            <person name="Zhang Z."/>
            <person name="Dai X."/>
            <person name="Zhang X.H."/>
        </authorList>
    </citation>
    <scope>NUCLEOTIDE SEQUENCE [LARGE SCALE GENOMIC DNA]</scope>
    <source>
        <strain evidence="2 3">SW033</strain>
    </source>
</reference>